<sequence>MNLPSHLRARFEESWRERIALLLETLQHWPWLETLRTLRMRFREDRLGLTAGSLTFTTLISLVPLVTVTLAIFSAFPMFASFQESLQKYFLQSLVPDNIAKPVMVALTQFAAKANRLGTVGLVFLVLAALALMLTIDRTLNAIWRVRTPRPIAQRVLVYWAAATLGPLVLGVSLSLTSYVISASRGIVSDLPGGVSLLLNTIEFLLLAAGMAALFHYVPNTHVRWRHAIAGGVFVSVGFEVAKKALAWYITQVPTFAVVYGAFATVPILLVWIYLGWVIVLLGAVIAAYAPSLQMRVARWPERPGSRFGLAVALLTELDRARRGEARGLSLTELSQSLRVDPLQAEPIVDALVEMDWLGRLDESGAARFVLLADPAQTPAQPLIAQMLIEPTLALRAFTERAGFERLTLAELLRS</sequence>
<keyword evidence="6 7" id="KW-0472">Membrane</keyword>
<accession>A0A5C6TZY4</accession>
<reference evidence="8 9" key="1">
    <citation type="submission" date="2019-08" db="EMBL/GenBank/DDBJ databases">
        <authorList>
            <person name="Khan S.A."/>
            <person name="Jeon C.O."/>
            <person name="Jeong S.E."/>
        </authorList>
    </citation>
    <scope>NUCLEOTIDE SEQUENCE [LARGE SCALE GENOMIC DNA]</scope>
    <source>
        <strain evidence="9">IMCC1728</strain>
    </source>
</reference>
<evidence type="ECO:0000256" key="6">
    <source>
        <dbReference type="ARBA" id="ARBA00023136"/>
    </source>
</evidence>
<dbReference type="AlphaFoldDB" id="A0A5C6TZY4"/>
<name>A0A5C6TZY4_9BURK</name>
<evidence type="ECO:0000256" key="1">
    <source>
        <dbReference type="ARBA" id="ARBA00004651"/>
    </source>
</evidence>
<dbReference type="GO" id="GO:0005886">
    <property type="term" value="C:plasma membrane"/>
    <property type="evidence" value="ECO:0007669"/>
    <property type="project" value="UniProtKB-SubCell"/>
</dbReference>
<keyword evidence="9" id="KW-1185">Reference proteome</keyword>
<evidence type="ECO:0000256" key="3">
    <source>
        <dbReference type="ARBA" id="ARBA00022519"/>
    </source>
</evidence>
<feature type="transmembrane region" description="Helical" evidence="7">
    <location>
        <begin position="47"/>
        <end position="76"/>
    </location>
</feature>
<proteinExistence type="inferred from homology"/>
<dbReference type="HAMAP" id="MF_00672">
    <property type="entry name" value="UPF0761"/>
    <property type="match status" value="1"/>
</dbReference>
<feature type="transmembrane region" description="Helical" evidence="7">
    <location>
        <begin position="246"/>
        <end position="263"/>
    </location>
</feature>
<feature type="transmembrane region" description="Helical" evidence="7">
    <location>
        <begin position="157"/>
        <end position="181"/>
    </location>
</feature>
<comment type="subcellular location">
    <subcellularLocation>
        <location evidence="1 7">Cell membrane</location>
        <topology evidence="1 7">Multi-pass membrane protein</topology>
    </subcellularLocation>
</comment>
<dbReference type="InterPro" id="IPR017039">
    <property type="entry name" value="Virul_fac_BrkB"/>
</dbReference>
<feature type="transmembrane region" description="Helical" evidence="7">
    <location>
        <begin position="117"/>
        <end position="136"/>
    </location>
</feature>
<dbReference type="InterPro" id="IPR023679">
    <property type="entry name" value="UPF0761_bac"/>
</dbReference>
<organism evidence="8 9">
    <name type="scientific">Piscinibacter aquaticus</name>
    <dbReference type="NCBI Taxonomy" id="392597"/>
    <lineage>
        <taxon>Bacteria</taxon>
        <taxon>Pseudomonadati</taxon>
        <taxon>Pseudomonadota</taxon>
        <taxon>Betaproteobacteria</taxon>
        <taxon>Burkholderiales</taxon>
        <taxon>Sphaerotilaceae</taxon>
        <taxon>Piscinibacter</taxon>
    </lineage>
</organism>
<evidence type="ECO:0000256" key="2">
    <source>
        <dbReference type="ARBA" id="ARBA00022475"/>
    </source>
</evidence>
<keyword evidence="5 7" id="KW-1133">Transmembrane helix</keyword>
<dbReference type="Proteomes" id="UP000321832">
    <property type="component" value="Unassembled WGS sequence"/>
</dbReference>
<comment type="similarity">
    <text evidence="7">Belongs to the UPF0761 family.</text>
</comment>
<keyword evidence="2 7" id="KW-1003">Cell membrane</keyword>
<evidence type="ECO:0000313" key="9">
    <source>
        <dbReference type="Proteomes" id="UP000321832"/>
    </source>
</evidence>
<dbReference type="NCBIfam" id="TIGR00765">
    <property type="entry name" value="yihY_not_rbn"/>
    <property type="match status" value="1"/>
</dbReference>
<keyword evidence="4 7" id="KW-0812">Transmembrane</keyword>
<evidence type="ECO:0000256" key="4">
    <source>
        <dbReference type="ARBA" id="ARBA00022692"/>
    </source>
</evidence>
<evidence type="ECO:0000256" key="7">
    <source>
        <dbReference type="HAMAP-Rule" id="MF_00672"/>
    </source>
</evidence>
<feature type="transmembrane region" description="Helical" evidence="7">
    <location>
        <begin position="269"/>
        <end position="290"/>
    </location>
</feature>
<dbReference type="EMBL" id="VOPW01000001">
    <property type="protein sequence ID" value="TXC66244.1"/>
    <property type="molecule type" value="Genomic_DNA"/>
</dbReference>
<gene>
    <name evidence="8" type="ORF">FSC37_11065</name>
</gene>
<feature type="transmembrane region" description="Helical" evidence="7">
    <location>
        <begin position="193"/>
        <end position="218"/>
    </location>
</feature>
<comment type="caution">
    <text evidence="8">The sequence shown here is derived from an EMBL/GenBank/DDBJ whole genome shotgun (WGS) entry which is preliminary data.</text>
</comment>
<evidence type="ECO:0000313" key="8">
    <source>
        <dbReference type="EMBL" id="TXC66244.1"/>
    </source>
</evidence>
<dbReference type="Pfam" id="PF03631">
    <property type="entry name" value="Virul_fac_BrkB"/>
    <property type="match status" value="1"/>
</dbReference>
<keyword evidence="3" id="KW-0997">Cell inner membrane</keyword>
<protein>
    <recommendedName>
        <fullName evidence="7">UPF0761 membrane protein FSC37_11065</fullName>
    </recommendedName>
</protein>
<evidence type="ECO:0000256" key="5">
    <source>
        <dbReference type="ARBA" id="ARBA00022989"/>
    </source>
</evidence>
<dbReference type="PANTHER" id="PTHR30213:SF0">
    <property type="entry name" value="UPF0761 MEMBRANE PROTEIN YIHY"/>
    <property type="match status" value="1"/>
</dbReference>
<dbReference type="PANTHER" id="PTHR30213">
    <property type="entry name" value="INNER MEMBRANE PROTEIN YHJD"/>
    <property type="match status" value="1"/>
</dbReference>